<evidence type="ECO:0000313" key="1">
    <source>
        <dbReference type="EMBL" id="KPA38943.1"/>
    </source>
</evidence>
<sequence>MLILRRDETFAHLAGQVSCCSKDLDTQRPGLLKLPVPLMSQKALTLLTLFYKTYNEKVNDWAGERGFTIEKPVFLGPQILLLQSGDVRIQHDRISIVIFIPIPKAIEENEEIVATDEAMTTKTSSARPLEPHYRISIQSLVTGPVFAESSVECEVGDVLVLEGGEQLSLRGDDVCMLCTLHRTNTAGAGMKDNDQM</sequence>
<comment type="caution">
    <text evidence="1">The sequence shown here is derived from an EMBL/GenBank/DDBJ whole genome shotgun (WGS) entry which is preliminary data.</text>
</comment>
<reference evidence="1 2" key="1">
    <citation type="submission" date="2015-04" db="EMBL/GenBank/DDBJ databases">
        <title>The draft genome sequence of Fusarium langsethiae, a T-2/HT-2 mycotoxin producer.</title>
        <authorList>
            <person name="Lysoe E."/>
            <person name="Divon H.H."/>
            <person name="Terzi V."/>
            <person name="Orru L."/>
            <person name="Lamontanara A."/>
            <person name="Kolseth A.-K."/>
            <person name="Frandsen R.J."/>
            <person name="Nielsen K."/>
            <person name="Thrane U."/>
        </authorList>
    </citation>
    <scope>NUCLEOTIDE SEQUENCE [LARGE SCALE GENOMIC DNA]</scope>
    <source>
        <strain evidence="1 2">Fl201059</strain>
    </source>
</reference>
<proteinExistence type="predicted"/>
<organism evidence="1 2">
    <name type="scientific">Fusarium langsethiae</name>
    <dbReference type="NCBI Taxonomy" id="179993"/>
    <lineage>
        <taxon>Eukaryota</taxon>
        <taxon>Fungi</taxon>
        <taxon>Dikarya</taxon>
        <taxon>Ascomycota</taxon>
        <taxon>Pezizomycotina</taxon>
        <taxon>Sordariomycetes</taxon>
        <taxon>Hypocreomycetidae</taxon>
        <taxon>Hypocreales</taxon>
        <taxon>Nectriaceae</taxon>
        <taxon>Fusarium</taxon>
    </lineage>
</organism>
<gene>
    <name evidence="1" type="ORF">FLAG1_08212</name>
</gene>
<dbReference type="Proteomes" id="UP000037904">
    <property type="component" value="Unassembled WGS sequence"/>
</dbReference>
<keyword evidence="2" id="KW-1185">Reference proteome</keyword>
<dbReference type="AlphaFoldDB" id="A0A0M9ESK4"/>
<accession>A0A0M9ESK4</accession>
<dbReference type="EMBL" id="JXCE01000232">
    <property type="protein sequence ID" value="KPA38943.1"/>
    <property type="molecule type" value="Genomic_DNA"/>
</dbReference>
<evidence type="ECO:0000313" key="2">
    <source>
        <dbReference type="Proteomes" id="UP000037904"/>
    </source>
</evidence>
<protein>
    <submittedName>
        <fullName evidence="1">Uncharacterized protein</fullName>
    </submittedName>
</protein>
<name>A0A0M9ESK4_FUSLA</name>